<comment type="similarity">
    <text evidence="2 6">Belongs to the SURF1 family.</text>
</comment>
<evidence type="ECO:0000313" key="9">
    <source>
        <dbReference type="Proteomes" id="UP001630303"/>
    </source>
</evidence>
<keyword evidence="4 6" id="KW-1133">Transmembrane helix</keyword>
<dbReference type="InterPro" id="IPR045214">
    <property type="entry name" value="Surf1/Surf4"/>
</dbReference>
<sequence>MPAAARWATYVGVAILFAIACGFLSNWQFARNAERSEQLQLVAGNYDAPPVALGDLLAPDADLAPGDEWRPVRMTGQYESEKQLLVRNRAHGGSAAYEVLVPFRLDDGRILLVDRGWLPPGDRQPEPDAIPAAPSGPVEVVVRLRPGEPVPASGRTAEAGQVPTINLGLVAEQTGPLEQGAYGLLVSENPAPAQAPLPIDPPSEDPGPHLSYAIQWILFAVMGFGFLTYVIVSERRIRREEIEEARERGEDPPAPTRTKLDPITAHRSRKRPRDRDGADEDALLDAR</sequence>
<dbReference type="RefSeq" id="WP_239276840.1">
    <property type="nucleotide sequence ID" value="NZ_JAROCE010000001.1"/>
</dbReference>
<comment type="subcellular location">
    <subcellularLocation>
        <location evidence="6">Cell membrane</location>
        <topology evidence="6">Multi-pass membrane protein</topology>
    </subcellularLocation>
    <subcellularLocation>
        <location evidence="1">Membrane</location>
    </subcellularLocation>
</comment>
<keyword evidence="6" id="KW-1003">Cell membrane</keyword>
<dbReference type="PROSITE" id="PS51257">
    <property type="entry name" value="PROKAR_LIPOPROTEIN"/>
    <property type="match status" value="1"/>
</dbReference>
<evidence type="ECO:0000256" key="2">
    <source>
        <dbReference type="ARBA" id="ARBA00007165"/>
    </source>
</evidence>
<organism evidence="8 9">
    <name type="scientific">Microbacterium mcarthurae</name>
    <dbReference type="NCBI Taxonomy" id="3035918"/>
    <lineage>
        <taxon>Bacteria</taxon>
        <taxon>Bacillati</taxon>
        <taxon>Actinomycetota</taxon>
        <taxon>Actinomycetes</taxon>
        <taxon>Micrococcales</taxon>
        <taxon>Microbacteriaceae</taxon>
        <taxon>Microbacterium</taxon>
    </lineage>
</organism>
<feature type="transmembrane region" description="Helical" evidence="6">
    <location>
        <begin position="212"/>
        <end position="232"/>
    </location>
</feature>
<dbReference type="PROSITE" id="PS50895">
    <property type="entry name" value="SURF1"/>
    <property type="match status" value="1"/>
</dbReference>
<dbReference type="PANTHER" id="PTHR23427:SF2">
    <property type="entry name" value="SURFEIT LOCUS PROTEIN 1"/>
    <property type="match status" value="1"/>
</dbReference>
<gene>
    <name evidence="8" type="ORF">P5G46_00255</name>
</gene>
<evidence type="ECO:0000256" key="3">
    <source>
        <dbReference type="ARBA" id="ARBA00022692"/>
    </source>
</evidence>
<feature type="transmembrane region" description="Helical" evidence="6">
    <location>
        <begin position="7"/>
        <end position="27"/>
    </location>
</feature>
<dbReference type="CDD" id="cd06662">
    <property type="entry name" value="SURF1"/>
    <property type="match status" value="1"/>
</dbReference>
<evidence type="ECO:0000313" key="8">
    <source>
        <dbReference type="EMBL" id="MFM2718942.1"/>
    </source>
</evidence>
<comment type="caution">
    <text evidence="8">The sequence shown here is derived from an EMBL/GenBank/DDBJ whole genome shotgun (WGS) entry which is preliminary data.</text>
</comment>
<keyword evidence="9" id="KW-1185">Reference proteome</keyword>
<evidence type="ECO:0000256" key="5">
    <source>
        <dbReference type="ARBA" id="ARBA00023136"/>
    </source>
</evidence>
<name>A0ABW9GBI5_9MICO</name>
<evidence type="ECO:0000256" key="1">
    <source>
        <dbReference type="ARBA" id="ARBA00004370"/>
    </source>
</evidence>
<feature type="compositionally biased region" description="Acidic residues" evidence="7">
    <location>
        <begin position="277"/>
        <end position="287"/>
    </location>
</feature>
<reference evidence="8 9" key="1">
    <citation type="submission" date="2023-03" db="EMBL/GenBank/DDBJ databases">
        <title>MT1 and MT2 Draft Genomes of Novel Species.</title>
        <authorList>
            <person name="Venkateswaran K."/>
        </authorList>
    </citation>
    <scope>NUCLEOTIDE SEQUENCE [LARGE SCALE GENOMIC DNA]</scope>
    <source>
        <strain evidence="8 9">IF8SW-P5</strain>
    </source>
</reference>
<dbReference type="Pfam" id="PF02104">
    <property type="entry name" value="SURF1"/>
    <property type="match status" value="1"/>
</dbReference>
<dbReference type="EMBL" id="JAROCE010000001">
    <property type="protein sequence ID" value="MFM2718942.1"/>
    <property type="molecule type" value="Genomic_DNA"/>
</dbReference>
<evidence type="ECO:0000256" key="6">
    <source>
        <dbReference type="RuleBase" id="RU363076"/>
    </source>
</evidence>
<proteinExistence type="inferred from homology"/>
<evidence type="ECO:0000256" key="4">
    <source>
        <dbReference type="ARBA" id="ARBA00022989"/>
    </source>
</evidence>
<accession>A0ABW9GBI5</accession>
<feature type="region of interest" description="Disordered" evidence="7">
    <location>
        <begin position="243"/>
        <end position="287"/>
    </location>
</feature>
<protein>
    <recommendedName>
        <fullName evidence="6">SURF1-like protein</fullName>
    </recommendedName>
</protein>
<dbReference type="PANTHER" id="PTHR23427">
    <property type="entry name" value="SURFEIT LOCUS PROTEIN"/>
    <property type="match status" value="1"/>
</dbReference>
<dbReference type="Proteomes" id="UP001630303">
    <property type="component" value="Unassembled WGS sequence"/>
</dbReference>
<keyword evidence="5 6" id="KW-0472">Membrane</keyword>
<dbReference type="InterPro" id="IPR002994">
    <property type="entry name" value="Surf1/Shy1"/>
</dbReference>
<keyword evidence="3 6" id="KW-0812">Transmembrane</keyword>
<evidence type="ECO:0000256" key="7">
    <source>
        <dbReference type="SAM" id="MobiDB-lite"/>
    </source>
</evidence>